<gene>
    <name evidence="2" type="ORF">DFH08DRAFT_978348</name>
</gene>
<proteinExistence type="predicted"/>
<organism evidence="2 3">
    <name type="scientific">Mycena albidolilacea</name>
    <dbReference type="NCBI Taxonomy" id="1033008"/>
    <lineage>
        <taxon>Eukaryota</taxon>
        <taxon>Fungi</taxon>
        <taxon>Dikarya</taxon>
        <taxon>Basidiomycota</taxon>
        <taxon>Agaricomycotina</taxon>
        <taxon>Agaricomycetes</taxon>
        <taxon>Agaricomycetidae</taxon>
        <taxon>Agaricales</taxon>
        <taxon>Marasmiineae</taxon>
        <taxon>Mycenaceae</taxon>
        <taxon>Mycena</taxon>
    </lineage>
</organism>
<evidence type="ECO:0000313" key="3">
    <source>
        <dbReference type="Proteomes" id="UP001218218"/>
    </source>
</evidence>
<dbReference type="AlphaFoldDB" id="A0AAD6YZW9"/>
<dbReference type="Proteomes" id="UP001218218">
    <property type="component" value="Unassembled WGS sequence"/>
</dbReference>
<accession>A0AAD6YZW9</accession>
<keyword evidence="3" id="KW-1185">Reference proteome</keyword>
<feature type="domain" description="DUF6589" evidence="1">
    <location>
        <begin position="143"/>
        <end position="353"/>
    </location>
</feature>
<dbReference type="Pfam" id="PF20231">
    <property type="entry name" value="DUF6589"/>
    <property type="match status" value="1"/>
</dbReference>
<sequence>MATTYKRRAPGVWYITECMATPTVNKAIVVRTRRPHPTVHIDEKPILSRFGFTVHDSTARACLDSLTDSSLEKLRESIREGITQGTMRWQPVLDNVQQYCRQRDHRIGQQDVLKIGTAATAILLEDCLPGAFDLQDHLDRVMRRELTVESLFEAIDWPYIRELMALHWVRILVTFIPQLAHLCKEVSDIFKSSAMTKLRLRPRRSIMQLLGTNADHSTETQGMKRALLDFEQQMGLDEKTMDNNLIFMERGDGASIAAIWRIKKCLAAHPSHYKAFRNRVRPGPEIWHTRWTQLNAIASNFYGPAAATNPSSLSKSATVAGAKRPANLKKVDFFPTSRSMQLFFEARVFDCWR</sequence>
<name>A0AAD6YZW9_9AGAR</name>
<comment type="caution">
    <text evidence="2">The sequence shown here is derived from an EMBL/GenBank/DDBJ whole genome shotgun (WGS) entry which is preliminary data.</text>
</comment>
<dbReference type="EMBL" id="JARIHO010000124">
    <property type="protein sequence ID" value="KAJ7301923.1"/>
    <property type="molecule type" value="Genomic_DNA"/>
</dbReference>
<evidence type="ECO:0000313" key="2">
    <source>
        <dbReference type="EMBL" id="KAJ7301923.1"/>
    </source>
</evidence>
<dbReference type="InterPro" id="IPR046496">
    <property type="entry name" value="DUF6589"/>
</dbReference>
<protein>
    <recommendedName>
        <fullName evidence="1">DUF6589 domain-containing protein</fullName>
    </recommendedName>
</protein>
<evidence type="ECO:0000259" key="1">
    <source>
        <dbReference type="Pfam" id="PF20231"/>
    </source>
</evidence>
<reference evidence="2" key="1">
    <citation type="submission" date="2023-03" db="EMBL/GenBank/DDBJ databases">
        <title>Massive genome expansion in bonnet fungi (Mycena s.s.) driven by repeated elements and novel gene families across ecological guilds.</title>
        <authorList>
            <consortium name="Lawrence Berkeley National Laboratory"/>
            <person name="Harder C.B."/>
            <person name="Miyauchi S."/>
            <person name="Viragh M."/>
            <person name="Kuo A."/>
            <person name="Thoen E."/>
            <person name="Andreopoulos B."/>
            <person name="Lu D."/>
            <person name="Skrede I."/>
            <person name="Drula E."/>
            <person name="Henrissat B."/>
            <person name="Morin E."/>
            <person name="Kohler A."/>
            <person name="Barry K."/>
            <person name="LaButti K."/>
            <person name="Morin E."/>
            <person name="Salamov A."/>
            <person name="Lipzen A."/>
            <person name="Mereny Z."/>
            <person name="Hegedus B."/>
            <person name="Baldrian P."/>
            <person name="Stursova M."/>
            <person name="Weitz H."/>
            <person name="Taylor A."/>
            <person name="Grigoriev I.V."/>
            <person name="Nagy L.G."/>
            <person name="Martin F."/>
            <person name="Kauserud H."/>
        </authorList>
    </citation>
    <scope>NUCLEOTIDE SEQUENCE</scope>
    <source>
        <strain evidence="2">CBHHK002</strain>
    </source>
</reference>